<evidence type="ECO:0000313" key="1">
    <source>
        <dbReference type="EMBL" id="RDX63107.1"/>
    </source>
</evidence>
<feature type="non-terminal residue" evidence="1">
    <location>
        <position position="162"/>
    </location>
</feature>
<reference evidence="1" key="1">
    <citation type="submission" date="2018-05" db="EMBL/GenBank/DDBJ databases">
        <title>Draft genome of Mucuna pruriens seed.</title>
        <authorList>
            <person name="Nnadi N.E."/>
            <person name="Vos R."/>
            <person name="Hasami M.H."/>
            <person name="Devisetty U.K."/>
            <person name="Aguiy J.C."/>
        </authorList>
    </citation>
    <scope>NUCLEOTIDE SEQUENCE [LARGE SCALE GENOMIC DNA]</scope>
    <source>
        <strain evidence="1">JCA_2017</strain>
    </source>
</reference>
<comment type="caution">
    <text evidence="1">The sequence shown here is derived from an EMBL/GenBank/DDBJ whole genome shotgun (WGS) entry which is preliminary data.</text>
</comment>
<protein>
    <submittedName>
        <fullName evidence="1">Uncharacterized protein</fullName>
    </submittedName>
</protein>
<name>A0A371EAQ4_MUCPR</name>
<gene>
    <name evidence="1" type="ORF">CR513_58501</name>
</gene>
<evidence type="ECO:0000313" key="2">
    <source>
        <dbReference type="Proteomes" id="UP000257109"/>
    </source>
</evidence>
<organism evidence="1 2">
    <name type="scientific">Mucuna pruriens</name>
    <name type="common">Velvet bean</name>
    <name type="synonym">Dolichos pruriens</name>
    <dbReference type="NCBI Taxonomy" id="157652"/>
    <lineage>
        <taxon>Eukaryota</taxon>
        <taxon>Viridiplantae</taxon>
        <taxon>Streptophyta</taxon>
        <taxon>Embryophyta</taxon>
        <taxon>Tracheophyta</taxon>
        <taxon>Spermatophyta</taxon>
        <taxon>Magnoliopsida</taxon>
        <taxon>eudicotyledons</taxon>
        <taxon>Gunneridae</taxon>
        <taxon>Pentapetalae</taxon>
        <taxon>rosids</taxon>
        <taxon>fabids</taxon>
        <taxon>Fabales</taxon>
        <taxon>Fabaceae</taxon>
        <taxon>Papilionoideae</taxon>
        <taxon>50 kb inversion clade</taxon>
        <taxon>NPAAA clade</taxon>
        <taxon>indigoferoid/millettioid clade</taxon>
        <taxon>Phaseoleae</taxon>
        <taxon>Mucuna</taxon>
    </lineage>
</organism>
<sequence>SNPGILHAYDPEINSTFHRLIRSPRNSEVVNNSHNGSTFASDSVVLKSNNANFDFDPTIFDCDLGVCISKFILDNMVHNNRTLKELATLDIMCQPLLIHLMPKFHGLIGEDPHKHFKEFRGARNLIYDMTINTQQFGVRESAAFRVVNMVVVDNQRLENKIS</sequence>
<feature type="non-terminal residue" evidence="1">
    <location>
        <position position="1"/>
    </location>
</feature>
<dbReference type="AlphaFoldDB" id="A0A371EAQ4"/>
<dbReference type="Proteomes" id="UP000257109">
    <property type="component" value="Unassembled WGS sequence"/>
</dbReference>
<keyword evidence="2" id="KW-1185">Reference proteome</keyword>
<accession>A0A371EAQ4</accession>
<proteinExistence type="predicted"/>
<dbReference type="EMBL" id="QJKJ01015086">
    <property type="protein sequence ID" value="RDX63107.1"/>
    <property type="molecule type" value="Genomic_DNA"/>
</dbReference>